<dbReference type="Proteomes" id="UP000216013">
    <property type="component" value="Unassembled WGS sequence"/>
</dbReference>
<organism evidence="2 3">
    <name type="scientific">Terribacillus saccharophilus</name>
    <dbReference type="NCBI Taxonomy" id="361277"/>
    <lineage>
        <taxon>Bacteria</taxon>
        <taxon>Bacillati</taxon>
        <taxon>Bacillota</taxon>
        <taxon>Bacilli</taxon>
        <taxon>Bacillales</taxon>
        <taxon>Bacillaceae</taxon>
        <taxon>Terribacillus</taxon>
    </lineage>
</organism>
<keyword evidence="1" id="KW-0812">Transmembrane</keyword>
<dbReference type="RefSeq" id="WP_095228855.1">
    <property type="nucleotide sequence ID" value="NZ_NPBD01000015.1"/>
</dbReference>
<evidence type="ECO:0000313" key="3">
    <source>
        <dbReference type="Proteomes" id="UP000216013"/>
    </source>
</evidence>
<feature type="transmembrane region" description="Helical" evidence="1">
    <location>
        <begin position="6"/>
        <end position="24"/>
    </location>
</feature>
<keyword evidence="1" id="KW-1133">Transmembrane helix</keyword>
<sequence length="101" mass="11467">MDWVKIVYSLILLVCGIWIIITMFSDKGDERKKFIKMKAQSYAFTIVIGTLLLHVVETIYITVQGNTSYNNGNGISPLVSLTLAIITYLVTLLIYRKKYGD</sequence>
<dbReference type="EMBL" id="NPBV01000024">
    <property type="protein sequence ID" value="PAD20233.1"/>
    <property type="molecule type" value="Genomic_DNA"/>
</dbReference>
<gene>
    <name evidence="2" type="ORF">CHH64_14175</name>
</gene>
<feature type="transmembrane region" description="Helical" evidence="1">
    <location>
        <begin position="44"/>
        <end position="63"/>
    </location>
</feature>
<proteinExistence type="predicted"/>
<dbReference type="OrthoDB" id="2971683at2"/>
<evidence type="ECO:0000313" key="2">
    <source>
        <dbReference type="EMBL" id="PAD20233.1"/>
    </source>
</evidence>
<name>A0A268A7Y4_9BACI</name>
<feature type="transmembrane region" description="Helical" evidence="1">
    <location>
        <begin position="75"/>
        <end position="95"/>
    </location>
</feature>
<protein>
    <submittedName>
        <fullName evidence="2">Uncharacterized protein</fullName>
    </submittedName>
</protein>
<keyword evidence="1" id="KW-0472">Membrane</keyword>
<dbReference type="AlphaFoldDB" id="A0A268A7Y4"/>
<reference evidence="2 3" key="1">
    <citation type="submission" date="2017-07" db="EMBL/GenBank/DDBJ databases">
        <title>Isolation and whole genome analysis of endospore-forming bacteria from heroin.</title>
        <authorList>
            <person name="Kalinowski J."/>
            <person name="Ahrens B."/>
            <person name="Al-Dilaimi A."/>
            <person name="Winkler A."/>
            <person name="Wibberg D."/>
            <person name="Schleenbecker U."/>
            <person name="Ruckert C."/>
            <person name="Wolfel R."/>
            <person name="Grass G."/>
        </authorList>
    </citation>
    <scope>NUCLEOTIDE SEQUENCE [LARGE SCALE GENOMIC DNA]</scope>
    <source>
        <strain evidence="2 3">7528</strain>
    </source>
</reference>
<evidence type="ECO:0000256" key="1">
    <source>
        <dbReference type="SAM" id="Phobius"/>
    </source>
</evidence>
<accession>A0A268A7Y4</accession>
<comment type="caution">
    <text evidence="2">The sequence shown here is derived from an EMBL/GenBank/DDBJ whole genome shotgun (WGS) entry which is preliminary data.</text>
</comment>